<dbReference type="Pfam" id="PF05627">
    <property type="entry name" value="AvrRpt-cleavage"/>
    <property type="match status" value="1"/>
</dbReference>
<proteinExistence type="predicted"/>
<accession>A0AAV3P8E7</accession>
<feature type="region of interest" description="Disordered" evidence="1">
    <location>
        <begin position="36"/>
        <end position="75"/>
    </location>
</feature>
<keyword evidence="4" id="KW-1185">Reference proteome</keyword>
<evidence type="ECO:0000313" key="3">
    <source>
        <dbReference type="EMBL" id="GAA0147251.1"/>
    </source>
</evidence>
<dbReference type="PANTHER" id="PTHR33882">
    <property type="entry name" value="PATHOGENIC TYPE III EFFECTOR AVIRULENCE FACTOR AVR AVRRPT-CLEAVAGE: CLEAVAGE SITE PROTEIN"/>
    <property type="match status" value="1"/>
</dbReference>
<name>A0AAV3P8E7_LITER</name>
<protein>
    <recommendedName>
        <fullName evidence="2">RIN4 pathogenic type III effector avirulence factor Avr cleavage site domain-containing protein</fullName>
    </recommendedName>
</protein>
<dbReference type="PANTHER" id="PTHR33882:SF11">
    <property type="entry name" value="RPM1-INTERACTING PROTEIN 4 (RIN4) FAMILY PROTEIN"/>
    <property type="match status" value="1"/>
</dbReference>
<feature type="domain" description="RIN4 pathogenic type III effector avirulence factor Avr cleavage site" evidence="2">
    <location>
        <begin position="8"/>
        <end position="40"/>
    </location>
</feature>
<sequence>MSDENDNNWKSVPQFGKWENKAGNDTNYSMMFSAARENRKQNKKQIIAPNSIGSERELLPPRKSYFDEPVTPKVN</sequence>
<reference evidence="3 4" key="1">
    <citation type="submission" date="2024-01" db="EMBL/GenBank/DDBJ databases">
        <title>The complete chloroplast genome sequence of Lithospermum erythrorhizon: insights into the phylogenetic relationship among Boraginaceae species and the maternal lineages of purple gromwells.</title>
        <authorList>
            <person name="Okada T."/>
            <person name="Watanabe K."/>
        </authorList>
    </citation>
    <scope>NUCLEOTIDE SEQUENCE [LARGE SCALE GENOMIC DNA]</scope>
</reference>
<evidence type="ECO:0000259" key="2">
    <source>
        <dbReference type="Pfam" id="PF05627"/>
    </source>
</evidence>
<gene>
    <name evidence="3" type="ORF">LIER_06997</name>
</gene>
<organism evidence="3 4">
    <name type="scientific">Lithospermum erythrorhizon</name>
    <name type="common">Purple gromwell</name>
    <name type="synonym">Lithospermum officinale var. erythrorhizon</name>
    <dbReference type="NCBI Taxonomy" id="34254"/>
    <lineage>
        <taxon>Eukaryota</taxon>
        <taxon>Viridiplantae</taxon>
        <taxon>Streptophyta</taxon>
        <taxon>Embryophyta</taxon>
        <taxon>Tracheophyta</taxon>
        <taxon>Spermatophyta</taxon>
        <taxon>Magnoliopsida</taxon>
        <taxon>eudicotyledons</taxon>
        <taxon>Gunneridae</taxon>
        <taxon>Pentapetalae</taxon>
        <taxon>asterids</taxon>
        <taxon>lamiids</taxon>
        <taxon>Boraginales</taxon>
        <taxon>Boraginaceae</taxon>
        <taxon>Boraginoideae</taxon>
        <taxon>Lithospermeae</taxon>
        <taxon>Lithospermum</taxon>
    </lineage>
</organism>
<dbReference type="InterPro" id="IPR008700">
    <property type="entry name" value="TypeIII_avirulence_cleave"/>
</dbReference>
<feature type="region of interest" description="Disordered" evidence="1">
    <location>
        <begin position="1"/>
        <end position="24"/>
    </location>
</feature>
<dbReference type="Proteomes" id="UP001454036">
    <property type="component" value="Unassembled WGS sequence"/>
</dbReference>
<comment type="caution">
    <text evidence="3">The sequence shown here is derived from an EMBL/GenBank/DDBJ whole genome shotgun (WGS) entry which is preliminary data.</text>
</comment>
<evidence type="ECO:0000313" key="4">
    <source>
        <dbReference type="Proteomes" id="UP001454036"/>
    </source>
</evidence>
<feature type="compositionally biased region" description="Basic and acidic residues" evidence="1">
    <location>
        <begin position="54"/>
        <end position="66"/>
    </location>
</feature>
<dbReference type="EMBL" id="BAABME010001055">
    <property type="protein sequence ID" value="GAA0147251.1"/>
    <property type="molecule type" value="Genomic_DNA"/>
</dbReference>
<dbReference type="AlphaFoldDB" id="A0AAV3P8E7"/>
<evidence type="ECO:0000256" key="1">
    <source>
        <dbReference type="SAM" id="MobiDB-lite"/>
    </source>
</evidence>